<sequence length="105" mass="12453">MPARIWREDLLPIGKFRYPTKKKRKAQLQCQLPCAGLVCHLKTWRVRMISPTQLPHCNHPWKKLSPHTPKVKTQQTSGRKIKPKSQRHRDRQRLMLADTCILPWV</sequence>
<proteinExistence type="predicted"/>
<evidence type="ECO:0000256" key="1">
    <source>
        <dbReference type="SAM" id="MobiDB-lite"/>
    </source>
</evidence>
<evidence type="ECO:0000313" key="2">
    <source>
        <dbReference type="EMBL" id="JAH86188.1"/>
    </source>
</evidence>
<name>A0A0E9W9L5_ANGAN</name>
<organism evidence="2">
    <name type="scientific">Anguilla anguilla</name>
    <name type="common">European freshwater eel</name>
    <name type="synonym">Muraena anguilla</name>
    <dbReference type="NCBI Taxonomy" id="7936"/>
    <lineage>
        <taxon>Eukaryota</taxon>
        <taxon>Metazoa</taxon>
        <taxon>Chordata</taxon>
        <taxon>Craniata</taxon>
        <taxon>Vertebrata</taxon>
        <taxon>Euteleostomi</taxon>
        <taxon>Actinopterygii</taxon>
        <taxon>Neopterygii</taxon>
        <taxon>Teleostei</taxon>
        <taxon>Anguilliformes</taxon>
        <taxon>Anguillidae</taxon>
        <taxon>Anguilla</taxon>
    </lineage>
</organism>
<feature type="compositionally biased region" description="Basic residues" evidence="1">
    <location>
        <begin position="79"/>
        <end position="89"/>
    </location>
</feature>
<feature type="region of interest" description="Disordered" evidence="1">
    <location>
        <begin position="58"/>
        <end position="89"/>
    </location>
</feature>
<accession>A0A0E9W9L5</accession>
<dbReference type="EMBL" id="GBXM01022389">
    <property type="protein sequence ID" value="JAH86188.1"/>
    <property type="molecule type" value="Transcribed_RNA"/>
</dbReference>
<protein>
    <submittedName>
        <fullName evidence="2">Uncharacterized protein</fullName>
    </submittedName>
</protein>
<reference evidence="2" key="1">
    <citation type="submission" date="2014-11" db="EMBL/GenBank/DDBJ databases">
        <authorList>
            <person name="Amaro Gonzalez C."/>
        </authorList>
    </citation>
    <scope>NUCLEOTIDE SEQUENCE</scope>
</reference>
<dbReference type="AlphaFoldDB" id="A0A0E9W9L5"/>
<reference evidence="2" key="2">
    <citation type="journal article" date="2015" name="Fish Shellfish Immunol.">
        <title>Early steps in the European eel (Anguilla anguilla)-Vibrio vulnificus interaction in the gills: Role of the RtxA13 toxin.</title>
        <authorList>
            <person name="Callol A."/>
            <person name="Pajuelo D."/>
            <person name="Ebbesson L."/>
            <person name="Teles M."/>
            <person name="MacKenzie S."/>
            <person name="Amaro C."/>
        </authorList>
    </citation>
    <scope>NUCLEOTIDE SEQUENCE</scope>
</reference>